<evidence type="ECO:0000313" key="1">
    <source>
        <dbReference type="EMBL" id="KDP23058.1"/>
    </source>
</evidence>
<accession>A0A067JJN8</accession>
<proteinExistence type="predicted"/>
<sequence>MRHASPQLRHATVQGLALLTNSRITELFFQRTVERHTPHYCEYSNFEAQKACFHGLKTVQPDRRPFWKFTGSMPIWYLKRPENCEDRRTGPGIFFWRFGTLEKASGVKNWQSDGVSAVPTALAGGPDRPLRRF</sequence>
<dbReference type="Proteomes" id="UP000027138">
    <property type="component" value="Unassembled WGS sequence"/>
</dbReference>
<dbReference type="AlphaFoldDB" id="A0A067JJN8"/>
<dbReference type="EMBL" id="KK915291">
    <property type="protein sequence ID" value="KDP23058.1"/>
    <property type="molecule type" value="Genomic_DNA"/>
</dbReference>
<evidence type="ECO:0000313" key="2">
    <source>
        <dbReference type="Proteomes" id="UP000027138"/>
    </source>
</evidence>
<keyword evidence="2" id="KW-1185">Reference proteome</keyword>
<reference evidence="1 2" key="1">
    <citation type="journal article" date="2014" name="PLoS ONE">
        <title>Global Analysis of Gene Expression Profiles in Physic Nut (Jatropha curcas L.) Seedlings Exposed to Salt Stress.</title>
        <authorList>
            <person name="Zhang L."/>
            <person name="Zhang C."/>
            <person name="Wu P."/>
            <person name="Chen Y."/>
            <person name="Li M."/>
            <person name="Jiang H."/>
            <person name="Wu G."/>
        </authorList>
    </citation>
    <scope>NUCLEOTIDE SEQUENCE [LARGE SCALE GENOMIC DNA]</scope>
    <source>
        <strain evidence="2">cv. GZQX0401</strain>
        <tissue evidence="1">Young leaves</tissue>
    </source>
</reference>
<organism evidence="1 2">
    <name type="scientific">Jatropha curcas</name>
    <name type="common">Barbados nut</name>
    <dbReference type="NCBI Taxonomy" id="180498"/>
    <lineage>
        <taxon>Eukaryota</taxon>
        <taxon>Viridiplantae</taxon>
        <taxon>Streptophyta</taxon>
        <taxon>Embryophyta</taxon>
        <taxon>Tracheophyta</taxon>
        <taxon>Spermatophyta</taxon>
        <taxon>Magnoliopsida</taxon>
        <taxon>eudicotyledons</taxon>
        <taxon>Gunneridae</taxon>
        <taxon>Pentapetalae</taxon>
        <taxon>rosids</taxon>
        <taxon>fabids</taxon>
        <taxon>Malpighiales</taxon>
        <taxon>Euphorbiaceae</taxon>
        <taxon>Crotonoideae</taxon>
        <taxon>Jatropheae</taxon>
        <taxon>Jatropha</taxon>
    </lineage>
</organism>
<name>A0A067JJN8_JATCU</name>
<protein>
    <submittedName>
        <fullName evidence="1">Uncharacterized protein</fullName>
    </submittedName>
</protein>
<gene>
    <name evidence="1" type="ORF">JCGZ_01678</name>
</gene>